<gene>
    <name evidence="1" type="ORF">PAXRUDRAFT_149701</name>
</gene>
<dbReference type="AlphaFoldDB" id="A0A0D0DXW5"/>
<evidence type="ECO:0000313" key="2">
    <source>
        <dbReference type="Proteomes" id="UP000054538"/>
    </source>
</evidence>
<reference evidence="2" key="2">
    <citation type="submission" date="2015-01" db="EMBL/GenBank/DDBJ databases">
        <title>Evolutionary Origins and Diversification of the Mycorrhizal Mutualists.</title>
        <authorList>
            <consortium name="DOE Joint Genome Institute"/>
            <consortium name="Mycorrhizal Genomics Consortium"/>
            <person name="Kohler A."/>
            <person name="Kuo A."/>
            <person name="Nagy L.G."/>
            <person name="Floudas D."/>
            <person name="Copeland A."/>
            <person name="Barry K.W."/>
            <person name="Cichocki N."/>
            <person name="Veneault-Fourrey C."/>
            <person name="LaButti K."/>
            <person name="Lindquist E.A."/>
            <person name="Lipzen A."/>
            <person name="Lundell T."/>
            <person name="Morin E."/>
            <person name="Murat C."/>
            <person name="Riley R."/>
            <person name="Ohm R."/>
            <person name="Sun H."/>
            <person name="Tunlid A."/>
            <person name="Henrissat B."/>
            <person name="Grigoriev I.V."/>
            <person name="Hibbett D.S."/>
            <person name="Martin F."/>
        </authorList>
    </citation>
    <scope>NUCLEOTIDE SEQUENCE [LARGE SCALE GENOMIC DNA]</scope>
    <source>
        <strain evidence="2">Ve08.2h10</strain>
    </source>
</reference>
<dbReference type="OrthoDB" id="2691413at2759"/>
<dbReference type="EMBL" id="KN825397">
    <property type="protein sequence ID" value="KIK91339.1"/>
    <property type="molecule type" value="Genomic_DNA"/>
</dbReference>
<protein>
    <recommendedName>
        <fullName evidence="3">CxC1-like cysteine cluster associated with KDZ transposases domain-containing protein</fullName>
    </recommendedName>
</protein>
<name>A0A0D0DXW5_9AGAM</name>
<evidence type="ECO:0000313" key="1">
    <source>
        <dbReference type="EMBL" id="KIK91339.1"/>
    </source>
</evidence>
<organism evidence="1 2">
    <name type="scientific">Paxillus rubicundulus Ve08.2h10</name>
    <dbReference type="NCBI Taxonomy" id="930991"/>
    <lineage>
        <taxon>Eukaryota</taxon>
        <taxon>Fungi</taxon>
        <taxon>Dikarya</taxon>
        <taxon>Basidiomycota</taxon>
        <taxon>Agaricomycotina</taxon>
        <taxon>Agaricomycetes</taxon>
        <taxon>Agaricomycetidae</taxon>
        <taxon>Boletales</taxon>
        <taxon>Paxilineae</taxon>
        <taxon>Paxillaceae</taxon>
        <taxon>Paxillus</taxon>
    </lineage>
</organism>
<dbReference type="HOGENOM" id="CLU_088994_1_0_1"/>
<proteinExistence type="predicted"/>
<reference evidence="1 2" key="1">
    <citation type="submission" date="2014-04" db="EMBL/GenBank/DDBJ databases">
        <authorList>
            <consortium name="DOE Joint Genome Institute"/>
            <person name="Kuo A."/>
            <person name="Kohler A."/>
            <person name="Jargeat P."/>
            <person name="Nagy L.G."/>
            <person name="Floudas D."/>
            <person name="Copeland A."/>
            <person name="Barry K.W."/>
            <person name="Cichocki N."/>
            <person name="Veneault-Fourrey C."/>
            <person name="LaButti K."/>
            <person name="Lindquist E.A."/>
            <person name="Lipzen A."/>
            <person name="Lundell T."/>
            <person name="Morin E."/>
            <person name="Murat C."/>
            <person name="Sun H."/>
            <person name="Tunlid A."/>
            <person name="Henrissat B."/>
            <person name="Grigoriev I.V."/>
            <person name="Hibbett D.S."/>
            <person name="Martin F."/>
            <person name="Nordberg H.P."/>
            <person name="Cantor M.N."/>
            <person name="Hua S.X."/>
        </authorList>
    </citation>
    <scope>NUCLEOTIDE SEQUENCE [LARGE SCALE GENOMIC DNA]</scope>
    <source>
        <strain evidence="1 2">Ve08.2h10</strain>
    </source>
</reference>
<evidence type="ECO:0008006" key="3">
    <source>
        <dbReference type="Google" id="ProtNLM"/>
    </source>
</evidence>
<dbReference type="InParanoid" id="A0A0D0DXW5"/>
<accession>A0A0D0DXW5</accession>
<dbReference type="Proteomes" id="UP000054538">
    <property type="component" value="Unassembled WGS sequence"/>
</dbReference>
<sequence length="124" mass="13854">VPDDNNNIISTLAPASTGSSQPCLFNNWKTVIPTLIQPFLQYLMQMLGKPDNIPSSSISHCPQACKLKQTMVLCLYFDHKSPFLVTVQTCKCTSLPQVLLYYGLFLMAPSQPCMAISIEFLVFY</sequence>
<dbReference type="STRING" id="930991.A0A0D0DXW5"/>
<feature type="non-terminal residue" evidence="1">
    <location>
        <position position="1"/>
    </location>
</feature>
<keyword evidence="2" id="KW-1185">Reference proteome</keyword>